<proteinExistence type="predicted"/>
<organism evidence="2 3">
    <name type="scientific">Candidatus Lokiarchaeum ossiferum</name>
    <dbReference type="NCBI Taxonomy" id="2951803"/>
    <lineage>
        <taxon>Archaea</taxon>
        <taxon>Promethearchaeati</taxon>
        <taxon>Promethearchaeota</taxon>
        <taxon>Promethearchaeia</taxon>
        <taxon>Promethearchaeales</taxon>
        <taxon>Promethearchaeaceae</taxon>
        <taxon>Candidatus Lokiarchaeum</taxon>
    </lineage>
</organism>
<feature type="transmembrane region" description="Helical" evidence="1">
    <location>
        <begin position="179"/>
        <end position="200"/>
    </location>
</feature>
<keyword evidence="1" id="KW-0812">Transmembrane</keyword>
<dbReference type="EMBL" id="CP104013">
    <property type="protein sequence ID" value="UYP47206.1"/>
    <property type="molecule type" value="Genomic_DNA"/>
</dbReference>
<evidence type="ECO:0000313" key="3">
    <source>
        <dbReference type="Proteomes" id="UP001208689"/>
    </source>
</evidence>
<feature type="transmembrane region" description="Helical" evidence="1">
    <location>
        <begin position="16"/>
        <end position="35"/>
    </location>
</feature>
<evidence type="ECO:0008006" key="4">
    <source>
        <dbReference type="Google" id="ProtNLM"/>
    </source>
</evidence>
<name>A0ABY6HX98_9ARCH</name>
<keyword evidence="1" id="KW-1133">Transmembrane helix</keyword>
<feature type="transmembrane region" description="Helical" evidence="1">
    <location>
        <begin position="41"/>
        <end position="64"/>
    </location>
</feature>
<accession>A0ABY6HX98</accession>
<evidence type="ECO:0000313" key="2">
    <source>
        <dbReference type="EMBL" id="UYP47206.1"/>
    </source>
</evidence>
<feature type="transmembrane region" description="Helical" evidence="1">
    <location>
        <begin position="144"/>
        <end position="167"/>
    </location>
</feature>
<feature type="transmembrane region" description="Helical" evidence="1">
    <location>
        <begin position="105"/>
        <end position="124"/>
    </location>
</feature>
<dbReference type="NCBIfam" id="NF038065">
    <property type="entry name" value="Pr6Pr"/>
    <property type="match status" value="1"/>
</dbReference>
<protein>
    <recommendedName>
        <fullName evidence="4">Pr6Pr family membrane protein</fullName>
    </recommendedName>
</protein>
<dbReference type="Proteomes" id="UP001208689">
    <property type="component" value="Chromosome"/>
</dbReference>
<keyword evidence="3" id="KW-1185">Reference proteome</keyword>
<dbReference type="InterPro" id="IPR049713">
    <property type="entry name" value="Pr6Pr-like"/>
</dbReference>
<evidence type="ECO:0000256" key="1">
    <source>
        <dbReference type="SAM" id="Phobius"/>
    </source>
</evidence>
<feature type="transmembrane region" description="Helical" evidence="1">
    <location>
        <begin position="76"/>
        <end position="99"/>
    </location>
</feature>
<sequence length="210" mass="24664">MSYSSVITKMVKKSLWILRIIFCLIGWIILIYDIATSKSLFLFLFYTIQSNFLVAVWLLLAILWDRKPEKYQKLTGLVRGGITLYITATFLIFAIILAPLMPPDYAFDITNILFHYLIPVYFIVDWFLTERNIRYKWNYLQKWLIYPICYLVLTLIYGVVTGFYPYFFIDPLSLGVGPYILSILGMTAFYLILGSTLIGINRKFTQNYQI</sequence>
<reference evidence="2" key="1">
    <citation type="submission" date="2022-09" db="EMBL/GenBank/DDBJ databases">
        <title>Actin cytoskeleton and complex cell architecture in an #Asgard archaeon.</title>
        <authorList>
            <person name="Ponce Toledo R.I."/>
            <person name="Schleper C."/>
            <person name="Rodrigues Oliveira T."/>
            <person name="Wollweber F."/>
            <person name="Xu J."/>
            <person name="Rittmann S."/>
            <person name="Klingl A."/>
            <person name="Pilhofer M."/>
        </authorList>
    </citation>
    <scope>NUCLEOTIDE SEQUENCE</scope>
    <source>
        <strain evidence="2">B-35</strain>
    </source>
</reference>
<gene>
    <name evidence="2" type="ORF">NEF87_003491</name>
</gene>
<keyword evidence="1" id="KW-0472">Membrane</keyword>